<feature type="region of interest" description="Disordered" evidence="1">
    <location>
        <begin position="1"/>
        <end position="28"/>
    </location>
</feature>
<evidence type="ECO:0000313" key="2">
    <source>
        <dbReference type="EMBL" id="KAJ7754519.1"/>
    </source>
</evidence>
<evidence type="ECO:0000313" key="3">
    <source>
        <dbReference type="Proteomes" id="UP001215598"/>
    </source>
</evidence>
<organism evidence="2 3">
    <name type="scientific">Mycena metata</name>
    <dbReference type="NCBI Taxonomy" id="1033252"/>
    <lineage>
        <taxon>Eukaryota</taxon>
        <taxon>Fungi</taxon>
        <taxon>Dikarya</taxon>
        <taxon>Basidiomycota</taxon>
        <taxon>Agaricomycotina</taxon>
        <taxon>Agaricomycetes</taxon>
        <taxon>Agaricomycetidae</taxon>
        <taxon>Agaricales</taxon>
        <taxon>Marasmiineae</taxon>
        <taxon>Mycenaceae</taxon>
        <taxon>Mycena</taxon>
    </lineage>
</organism>
<feature type="region of interest" description="Disordered" evidence="1">
    <location>
        <begin position="429"/>
        <end position="473"/>
    </location>
</feature>
<dbReference type="EMBL" id="JARKIB010000052">
    <property type="protein sequence ID" value="KAJ7754519.1"/>
    <property type="molecule type" value="Genomic_DNA"/>
</dbReference>
<gene>
    <name evidence="2" type="ORF">B0H16DRAFT_1542622</name>
</gene>
<evidence type="ECO:0000256" key="1">
    <source>
        <dbReference type="SAM" id="MobiDB-lite"/>
    </source>
</evidence>
<dbReference type="AlphaFoldDB" id="A0AAD7J2C9"/>
<reference evidence="2" key="1">
    <citation type="submission" date="2023-03" db="EMBL/GenBank/DDBJ databases">
        <title>Massive genome expansion in bonnet fungi (Mycena s.s.) driven by repeated elements and novel gene families across ecological guilds.</title>
        <authorList>
            <consortium name="Lawrence Berkeley National Laboratory"/>
            <person name="Harder C.B."/>
            <person name="Miyauchi S."/>
            <person name="Viragh M."/>
            <person name="Kuo A."/>
            <person name="Thoen E."/>
            <person name="Andreopoulos B."/>
            <person name="Lu D."/>
            <person name="Skrede I."/>
            <person name="Drula E."/>
            <person name="Henrissat B."/>
            <person name="Morin E."/>
            <person name="Kohler A."/>
            <person name="Barry K."/>
            <person name="LaButti K."/>
            <person name="Morin E."/>
            <person name="Salamov A."/>
            <person name="Lipzen A."/>
            <person name="Mereny Z."/>
            <person name="Hegedus B."/>
            <person name="Baldrian P."/>
            <person name="Stursova M."/>
            <person name="Weitz H."/>
            <person name="Taylor A."/>
            <person name="Grigoriev I.V."/>
            <person name="Nagy L.G."/>
            <person name="Martin F."/>
            <person name="Kauserud H."/>
        </authorList>
    </citation>
    <scope>NUCLEOTIDE SEQUENCE</scope>
    <source>
        <strain evidence="2">CBHHK182m</strain>
    </source>
</reference>
<keyword evidence="3" id="KW-1185">Reference proteome</keyword>
<evidence type="ECO:0008006" key="4">
    <source>
        <dbReference type="Google" id="ProtNLM"/>
    </source>
</evidence>
<comment type="caution">
    <text evidence="2">The sequence shown here is derived from an EMBL/GenBank/DDBJ whole genome shotgun (WGS) entry which is preliminary data.</text>
</comment>
<name>A0AAD7J2C9_9AGAR</name>
<sequence>MSLLRDVLKRKAASGPSSDRAPGQEQSILARPLSLLSSKRSVKNYASSIKSTGGASMRSLAESMMSFYSMVTLGGTRVPKRRRPDFSTLGVPEWYAEDPPPAPLMPGTASASSVPAFFTRGNAGVLHDRHEGDKSWLGLVIYSHARADSVMPMYHNAAKVTGEVRLALENKANIGSIDVWVTIVSDSVLDILKPPILAMKANVWNRNKGHPTSPNGLALKGKFPTGTFVFPFEFPELPSDIIVIHPEDTKRRNKARVPLPPSFFISKVGGFAGSIKFVVGVNITFEGFGAVDDEYDMQFQYLPLCKPLPRLKTPFPYLPTREDWPYHRESIGGWSLTPFGGRGRLGEELVEIEGILGVQEPAVYTAGQIIEFSLLLWSPNALALEALGQPGAVEVLFCKSDLFALNVMAPRTSSRKNRYLEQLAKGRMWRTDNERPDDGAPDPEVRMVALPDTPPSTSAKKASPANEGSYRVKGTSSARMKEVWVEGDEFDAAATTVFSQNAIVDDTLEKSASKYGLDDGDDIPADEVTLVGTEPRAPSPTPSDEDLEAEDGQTDHFVRMDGEVHVPACSHPSFRYTNLGREYVVHLVFKHPQYSHVSPNASGIVAEFPVWYVLDRFAHLPPETVGAQMGSQDLSTLPINGPAIPVGPETVRLPLSVGVPTEERRPTSKFTRLSAF</sequence>
<accession>A0AAD7J2C9</accession>
<dbReference type="Proteomes" id="UP001215598">
    <property type="component" value="Unassembled WGS sequence"/>
</dbReference>
<feature type="compositionally biased region" description="Basic and acidic residues" evidence="1">
    <location>
        <begin position="429"/>
        <end position="438"/>
    </location>
</feature>
<proteinExistence type="predicted"/>
<protein>
    <recommendedName>
        <fullName evidence="4">Arrestin-like N-terminal domain-containing protein</fullName>
    </recommendedName>
</protein>